<proteinExistence type="predicted"/>
<reference evidence="2" key="1">
    <citation type="submission" date="2018-11" db="EMBL/GenBank/DDBJ databases">
        <title>Complete genome sequence of Paenibacillus sp. ML311-T8.</title>
        <authorList>
            <person name="Nam Y.-D."/>
            <person name="Kang J."/>
            <person name="Chung W.-H."/>
            <person name="Park Y.S."/>
        </authorList>
    </citation>
    <scope>NUCLEOTIDE SEQUENCE [LARGE SCALE GENOMIC DNA]</scope>
    <source>
        <strain evidence="2">ML311-T8</strain>
    </source>
</reference>
<dbReference type="OrthoDB" id="3472490at2"/>
<accession>A0A6B8RVQ6</accession>
<dbReference type="EMBL" id="CP034235">
    <property type="protein sequence ID" value="QGQ99336.1"/>
    <property type="molecule type" value="Genomic_DNA"/>
</dbReference>
<dbReference type="Proteomes" id="UP000426246">
    <property type="component" value="Chromosome"/>
</dbReference>
<evidence type="ECO:0000313" key="1">
    <source>
        <dbReference type="EMBL" id="QGQ99336.1"/>
    </source>
</evidence>
<protein>
    <submittedName>
        <fullName evidence="1">Uncharacterized protein</fullName>
    </submittedName>
</protein>
<dbReference type="KEGG" id="ppsc:EHS13_32980"/>
<sequence length="116" mass="13045">MSILVSACTGEKTVGDLPLIKETEHGQFYSPDSNADKRQAISMLAEALEANYMRITNLFQYESANKTLVHVYTDKAEFQQMIGRDTEGTYVASENIINVYAPASLYIQWKTDLQKA</sequence>
<gene>
    <name evidence="1" type="ORF">EHS13_32980</name>
</gene>
<keyword evidence="2" id="KW-1185">Reference proteome</keyword>
<name>A0A6B8RVQ6_9BACL</name>
<organism evidence="1 2">
    <name type="scientific">Paenibacillus psychroresistens</name>
    <dbReference type="NCBI Taxonomy" id="1778678"/>
    <lineage>
        <taxon>Bacteria</taxon>
        <taxon>Bacillati</taxon>
        <taxon>Bacillota</taxon>
        <taxon>Bacilli</taxon>
        <taxon>Bacillales</taxon>
        <taxon>Paenibacillaceae</taxon>
        <taxon>Paenibacillus</taxon>
    </lineage>
</organism>
<evidence type="ECO:0000313" key="2">
    <source>
        <dbReference type="Proteomes" id="UP000426246"/>
    </source>
</evidence>
<dbReference type="AlphaFoldDB" id="A0A6B8RVQ6"/>
<dbReference type="RefSeq" id="WP_155704481.1">
    <property type="nucleotide sequence ID" value="NZ_CP034235.1"/>
</dbReference>